<reference evidence="1 2" key="1">
    <citation type="submission" date="2019-04" db="EMBL/GenBank/DDBJ databases">
        <title>Chromosome genome assembly for Takifugu flavidus.</title>
        <authorList>
            <person name="Xiao S."/>
        </authorList>
    </citation>
    <scope>NUCLEOTIDE SEQUENCE [LARGE SCALE GENOMIC DNA]</scope>
    <source>
        <strain evidence="1">HTHZ2018</strain>
        <tissue evidence="1">Muscle</tissue>
    </source>
</reference>
<accession>A0A5C6MSL8</accession>
<dbReference type="EMBL" id="RHFK02000021">
    <property type="protein sequence ID" value="TWW57131.1"/>
    <property type="molecule type" value="Genomic_DNA"/>
</dbReference>
<organism evidence="1 2">
    <name type="scientific">Takifugu flavidus</name>
    <name type="common">sansaifugu</name>
    <dbReference type="NCBI Taxonomy" id="433684"/>
    <lineage>
        <taxon>Eukaryota</taxon>
        <taxon>Metazoa</taxon>
        <taxon>Chordata</taxon>
        <taxon>Craniata</taxon>
        <taxon>Vertebrata</taxon>
        <taxon>Euteleostomi</taxon>
        <taxon>Actinopterygii</taxon>
        <taxon>Neopterygii</taxon>
        <taxon>Teleostei</taxon>
        <taxon>Neoteleostei</taxon>
        <taxon>Acanthomorphata</taxon>
        <taxon>Eupercaria</taxon>
        <taxon>Tetraodontiformes</taxon>
        <taxon>Tetradontoidea</taxon>
        <taxon>Tetraodontidae</taxon>
        <taxon>Takifugu</taxon>
    </lineage>
</organism>
<dbReference type="AlphaFoldDB" id="A0A5C6MSL8"/>
<name>A0A5C6MSL8_9TELE</name>
<comment type="caution">
    <text evidence="1">The sequence shown here is derived from an EMBL/GenBank/DDBJ whole genome shotgun (WGS) entry which is preliminary data.</text>
</comment>
<dbReference type="Proteomes" id="UP000324091">
    <property type="component" value="Chromosome 8"/>
</dbReference>
<evidence type="ECO:0000313" key="2">
    <source>
        <dbReference type="Proteomes" id="UP000324091"/>
    </source>
</evidence>
<keyword evidence="2" id="KW-1185">Reference proteome</keyword>
<sequence length="101" mass="11409">MLGKISPQHKDTYCMRHLAIRQAERMKKKLGILPTSVPELRPSELWLLPLEVIRLTKAGHTVNHKLDHEGEKTDAALFFGLRDGGSHLPACTKEAKGFIER</sequence>
<gene>
    <name evidence="1" type="ORF">D4764_08G0011180</name>
</gene>
<evidence type="ECO:0000313" key="1">
    <source>
        <dbReference type="EMBL" id="TWW57131.1"/>
    </source>
</evidence>
<protein>
    <submittedName>
        <fullName evidence="1">Uncharacterized protein</fullName>
    </submittedName>
</protein>
<proteinExistence type="predicted"/>